<evidence type="ECO:0000313" key="2">
    <source>
        <dbReference type="Proteomes" id="UP000275078"/>
    </source>
</evidence>
<gene>
    <name evidence="1" type="ORF">BJ508DRAFT_313058</name>
</gene>
<evidence type="ECO:0000313" key="1">
    <source>
        <dbReference type="EMBL" id="RPA74235.1"/>
    </source>
</evidence>
<dbReference type="AlphaFoldDB" id="A0A3N4HK35"/>
<proteinExistence type="predicted"/>
<keyword evidence="2" id="KW-1185">Reference proteome</keyword>
<dbReference type="EMBL" id="ML119796">
    <property type="protein sequence ID" value="RPA74235.1"/>
    <property type="molecule type" value="Genomic_DNA"/>
</dbReference>
<protein>
    <submittedName>
        <fullName evidence="1">Uncharacterized protein</fullName>
    </submittedName>
</protein>
<sequence>MADTSASSSSASQPSILQREPVPFLDKLMEGNSVSLFISHRRKLKDGKWDASEVEQKLLAYKETVLAMERIIDEHIVKFHPTRDFTAWPELGLQAKFLEWETELKRCHLRNWPEITQLEETSFREWVKKIKAALRDPLSDEQDRANQLAALNHSWFYLSRLCPELNEKVINALTEVESQALDRVAVNPESDEALELIGILVRRHFGKEFLVRDRLRKDQHRERSSKDVIWRKHLGTLEYDHIEEWAEFATMSVSAEEQDRKFGTMLMLRNDDSKFVIMEPTGPFLDLLREYGLQDWPTGTGIDTRSAEILVDIADKLIYSTDTDLPLQWEYIMSARRISKVFWELQGLLELTCQDNVEAFRGTMDLEPRQDDLPPKYSDPLHHDEVFPAYL</sequence>
<reference evidence="1 2" key="1">
    <citation type="journal article" date="2018" name="Nat. Ecol. Evol.">
        <title>Pezizomycetes genomes reveal the molecular basis of ectomycorrhizal truffle lifestyle.</title>
        <authorList>
            <person name="Murat C."/>
            <person name="Payen T."/>
            <person name="Noel B."/>
            <person name="Kuo A."/>
            <person name="Morin E."/>
            <person name="Chen J."/>
            <person name="Kohler A."/>
            <person name="Krizsan K."/>
            <person name="Balestrini R."/>
            <person name="Da Silva C."/>
            <person name="Montanini B."/>
            <person name="Hainaut M."/>
            <person name="Levati E."/>
            <person name="Barry K.W."/>
            <person name="Belfiori B."/>
            <person name="Cichocki N."/>
            <person name="Clum A."/>
            <person name="Dockter R.B."/>
            <person name="Fauchery L."/>
            <person name="Guy J."/>
            <person name="Iotti M."/>
            <person name="Le Tacon F."/>
            <person name="Lindquist E.A."/>
            <person name="Lipzen A."/>
            <person name="Malagnac F."/>
            <person name="Mello A."/>
            <person name="Molinier V."/>
            <person name="Miyauchi S."/>
            <person name="Poulain J."/>
            <person name="Riccioni C."/>
            <person name="Rubini A."/>
            <person name="Sitrit Y."/>
            <person name="Splivallo R."/>
            <person name="Traeger S."/>
            <person name="Wang M."/>
            <person name="Zifcakova L."/>
            <person name="Wipf D."/>
            <person name="Zambonelli A."/>
            <person name="Paolocci F."/>
            <person name="Nowrousian M."/>
            <person name="Ottonello S."/>
            <person name="Baldrian P."/>
            <person name="Spatafora J.W."/>
            <person name="Henrissat B."/>
            <person name="Nagy L.G."/>
            <person name="Aury J.M."/>
            <person name="Wincker P."/>
            <person name="Grigoriev I.V."/>
            <person name="Bonfante P."/>
            <person name="Martin F.M."/>
        </authorList>
    </citation>
    <scope>NUCLEOTIDE SEQUENCE [LARGE SCALE GENOMIC DNA]</scope>
    <source>
        <strain evidence="1 2">RN42</strain>
    </source>
</reference>
<accession>A0A3N4HK35</accession>
<name>A0A3N4HK35_ASCIM</name>
<dbReference type="Proteomes" id="UP000275078">
    <property type="component" value="Unassembled WGS sequence"/>
</dbReference>
<organism evidence="1 2">
    <name type="scientific">Ascobolus immersus RN42</name>
    <dbReference type="NCBI Taxonomy" id="1160509"/>
    <lineage>
        <taxon>Eukaryota</taxon>
        <taxon>Fungi</taxon>
        <taxon>Dikarya</taxon>
        <taxon>Ascomycota</taxon>
        <taxon>Pezizomycotina</taxon>
        <taxon>Pezizomycetes</taxon>
        <taxon>Pezizales</taxon>
        <taxon>Ascobolaceae</taxon>
        <taxon>Ascobolus</taxon>
    </lineage>
</organism>